<keyword evidence="2" id="KW-0808">Transferase</keyword>
<dbReference type="Gene3D" id="3.40.50.150">
    <property type="entry name" value="Vaccinia Virus protein VP39"/>
    <property type="match status" value="1"/>
</dbReference>
<dbReference type="SUPFAM" id="SSF53335">
    <property type="entry name" value="S-adenosyl-L-methionine-dependent methyltransferases"/>
    <property type="match status" value="1"/>
</dbReference>
<evidence type="ECO:0000313" key="5">
    <source>
        <dbReference type="Proteomes" id="UP001198962"/>
    </source>
</evidence>
<keyword evidence="1 4" id="KW-0489">Methyltransferase</keyword>
<evidence type="ECO:0000313" key="4">
    <source>
        <dbReference type="EMBL" id="MCC2165789.1"/>
    </source>
</evidence>
<gene>
    <name evidence="4" type="ORF">LKD32_13075</name>
</gene>
<dbReference type="CDD" id="cd02440">
    <property type="entry name" value="AdoMet_MTases"/>
    <property type="match status" value="1"/>
</dbReference>
<dbReference type="Pfam" id="PF13649">
    <property type="entry name" value="Methyltransf_25"/>
    <property type="match status" value="1"/>
</dbReference>
<dbReference type="RefSeq" id="WP_308452002.1">
    <property type="nucleotide sequence ID" value="NZ_JAJEPU010000052.1"/>
</dbReference>
<evidence type="ECO:0000256" key="2">
    <source>
        <dbReference type="ARBA" id="ARBA00022679"/>
    </source>
</evidence>
<protein>
    <submittedName>
        <fullName evidence="4">Class I SAM-dependent methyltransferase</fullName>
    </submittedName>
</protein>
<reference evidence="4" key="1">
    <citation type="submission" date="2021-10" db="EMBL/GenBank/DDBJ databases">
        <title>Anaerobic single-cell dispensing facilitates the cultivation of human gut bacteria.</title>
        <authorList>
            <person name="Afrizal A."/>
        </authorList>
    </citation>
    <scope>NUCLEOTIDE SEQUENCE</scope>
    <source>
        <strain evidence="4">CLA-AA-H274</strain>
    </source>
</reference>
<feature type="domain" description="Methyltransferase" evidence="3">
    <location>
        <begin position="42"/>
        <end position="130"/>
    </location>
</feature>
<dbReference type="PANTHER" id="PTHR43861:SF1">
    <property type="entry name" value="TRANS-ACONITATE 2-METHYLTRANSFERASE"/>
    <property type="match status" value="1"/>
</dbReference>
<organism evidence="4 5">
    <name type="scientific">Brotaphodocola catenula</name>
    <dbReference type="NCBI Taxonomy" id="2885361"/>
    <lineage>
        <taxon>Bacteria</taxon>
        <taxon>Bacillati</taxon>
        <taxon>Bacillota</taxon>
        <taxon>Clostridia</taxon>
        <taxon>Lachnospirales</taxon>
        <taxon>Lachnospiraceae</taxon>
        <taxon>Brotaphodocola</taxon>
    </lineage>
</organism>
<dbReference type="EMBL" id="JAJEPU010000052">
    <property type="protein sequence ID" value="MCC2165789.1"/>
    <property type="molecule type" value="Genomic_DNA"/>
</dbReference>
<name>A0AAE3ATT2_9FIRM</name>
<accession>A0AAE3ATT2</accession>
<dbReference type="GO" id="GO:0032259">
    <property type="term" value="P:methylation"/>
    <property type="evidence" value="ECO:0007669"/>
    <property type="project" value="UniProtKB-KW"/>
</dbReference>
<evidence type="ECO:0000256" key="1">
    <source>
        <dbReference type="ARBA" id="ARBA00022603"/>
    </source>
</evidence>
<proteinExistence type="predicted"/>
<keyword evidence="5" id="KW-1185">Reference proteome</keyword>
<dbReference type="InterPro" id="IPR029063">
    <property type="entry name" value="SAM-dependent_MTases_sf"/>
</dbReference>
<dbReference type="AlphaFoldDB" id="A0AAE3ATT2"/>
<dbReference type="Proteomes" id="UP001198962">
    <property type="component" value="Unassembled WGS sequence"/>
</dbReference>
<dbReference type="InterPro" id="IPR041698">
    <property type="entry name" value="Methyltransf_25"/>
</dbReference>
<dbReference type="PANTHER" id="PTHR43861">
    <property type="entry name" value="TRANS-ACONITATE 2-METHYLTRANSFERASE-RELATED"/>
    <property type="match status" value="1"/>
</dbReference>
<comment type="caution">
    <text evidence="4">The sequence shown here is derived from an EMBL/GenBank/DDBJ whole genome shotgun (WGS) entry which is preliminary data.</text>
</comment>
<dbReference type="GO" id="GO:0008168">
    <property type="term" value="F:methyltransferase activity"/>
    <property type="evidence" value="ECO:0007669"/>
    <property type="project" value="UniProtKB-KW"/>
</dbReference>
<evidence type="ECO:0000259" key="3">
    <source>
        <dbReference type="Pfam" id="PF13649"/>
    </source>
</evidence>
<sequence>MTNPTLDYYNKYAVEFSKDTFDVKFTETQDLFLSLLKPNSCILDFGCGSGRDTRYFLQQGYRVEAIDGSKSLCEIAQKNTGIPIRQMLFQDLRESDEYDGIWACSSILHLAKNELTTVMKKMIRALKKNGIIYTSFKYGDFEGERNGRYFTDFTEKSFAEFLEKLKIFNENTKNTEDKVSEITIEKIWITEDVRPGRGDEKWLNLILRKS</sequence>